<keyword evidence="1" id="KW-0175">Coiled coil</keyword>
<dbReference type="Proteomes" id="UP001186944">
    <property type="component" value="Unassembled WGS sequence"/>
</dbReference>
<reference evidence="3" key="1">
    <citation type="submission" date="2019-08" db="EMBL/GenBank/DDBJ databases">
        <title>The improved chromosome-level genome for the pearl oyster Pinctada fucata martensii using PacBio sequencing and Hi-C.</title>
        <authorList>
            <person name="Zheng Z."/>
        </authorList>
    </citation>
    <scope>NUCLEOTIDE SEQUENCE</scope>
    <source>
        <strain evidence="3">ZZ-2019</strain>
        <tissue evidence="3">Adductor muscle</tissue>
    </source>
</reference>
<comment type="caution">
    <text evidence="3">The sequence shown here is derived from an EMBL/GenBank/DDBJ whole genome shotgun (WGS) entry which is preliminary data.</text>
</comment>
<evidence type="ECO:0000313" key="3">
    <source>
        <dbReference type="EMBL" id="KAK3088682.1"/>
    </source>
</evidence>
<dbReference type="InterPro" id="IPR032675">
    <property type="entry name" value="LRR_dom_sf"/>
</dbReference>
<organism evidence="3 4">
    <name type="scientific">Pinctada imbricata</name>
    <name type="common">Atlantic pearl-oyster</name>
    <name type="synonym">Pinctada martensii</name>
    <dbReference type="NCBI Taxonomy" id="66713"/>
    <lineage>
        <taxon>Eukaryota</taxon>
        <taxon>Metazoa</taxon>
        <taxon>Spiralia</taxon>
        <taxon>Lophotrochozoa</taxon>
        <taxon>Mollusca</taxon>
        <taxon>Bivalvia</taxon>
        <taxon>Autobranchia</taxon>
        <taxon>Pteriomorphia</taxon>
        <taxon>Pterioida</taxon>
        <taxon>Pterioidea</taxon>
        <taxon>Pteriidae</taxon>
        <taxon>Pinctada</taxon>
    </lineage>
</organism>
<gene>
    <name evidence="3" type="ORF">FSP39_022332</name>
</gene>
<dbReference type="SUPFAM" id="SSF52058">
    <property type="entry name" value="L domain-like"/>
    <property type="match status" value="1"/>
</dbReference>
<evidence type="ECO:0000256" key="2">
    <source>
        <dbReference type="SAM" id="MobiDB-lite"/>
    </source>
</evidence>
<dbReference type="InterPro" id="IPR001611">
    <property type="entry name" value="Leu-rich_rpt"/>
</dbReference>
<evidence type="ECO:0000313" key="4">
    <source>
        <dbReference type="Proteomes" id="UP001186944"/>
    </source>
</evidence>
<sequence length="716" mass="82212">MVSIPDWTKFSRLHETLREPSQNVLMNKYYKQREEQAIKQAEERGYFKVPSQEYLLKESAYRNGRNVKEVGKLKLIKLCGVHLRKVGDIAFCYNLQICILNNNFLTKIDGLMTCHQLVRLDLHSNQLSDVPDMGFWSGMRRLEVLQLHDNPLGKYETLQSLATCPRLAALTLYDTPLSLKRNYRHHVANSIWSLKALDHHVISDEEIIEDATFGGSFGTLHPAFKIDLCPPTPEPRGLVDPDTDMYYKTPRPASSAPSDSLTITSTIKPPESIPEPFTTPVDEQIPTPYDESEAPRRRKNLLINLAKLQSGTFSSLYDEGIAIETILPEISLEKSGSAPPNTRRGRRKKKEREPQRRVIKSVKQFFGPVVETDKQVEEDKPENVEEDIPITEYRLRGIKPDIPYVDATTEMILTKQEAGRLIRDAEDEIHVKTREAPRPKLTPPKVTNSDQRMFARVHGTMGISSLLAVHQAYKDREKAERTAAKMEHILNLRDERDRAKERIRLFQDEKRKQALKRRDQERARMLEALEKREMKRIGYLDRRADIKVKSSDISRSFKADFTFITEFSNQHTSVSNALMRHDKQAKQEDTFSNKSEFVQSNKASKNEQQDVVKKYLEHRQLMRQTESAMAKNALDARMLQEANDRLMEAKQRVAQQKARREIVQAFYPLPQTITPGPGQEPRPVDREVSMTPGATHYEASALVAQGRVGKHPTLTT</sequence>
<dbReference type="InterPro" id="IPR052859">
    <property type="entry name" value="LRR-IQ_domain_protein"/>
</dbReference>
<evidence type="ECO:0000256" key="1">
    <source>
        <dbReference type="SAM" id="Coils"/>
    </source>
</evidence>
<evidence type="ECO:0008006" key="5">
    <source>
        <dbReference type="Google" id="ProtNLM"/>
    </source>
</evidence>
<protein>
    <recommendedName>
        <fullName evidence="5">Leucine-rich repeat and IQ domain-containing protein 3</fullName>
    </recommendedName>
</protein>
<dbReference type="PANTHER" id="PTHR46723:SF1">
    <property type="entry name" value="LEUCINE-RICH REPEAT AND IQ DOMAIN-CONTAINING PROTEIN 3"/>
    <property type="match status" value="1"/>
</dbReference>
<name>A0AA88XTZ6_PINIB</name>
<proteinExistence type="predicted"/>
<feature type="region of interest" description="Disordered" evidence="2">
    <location>
        <begin position="267"/>
        <end position="293"/>
    </location>
</feature>
<dbReference type="AlphaFoldDB" id="A0AA88XTZ6"/>
<feature type="region of interest" description="Disordered" evidence="2">
    <location>
        <begin position="333"/>
        <end position="356"/>
    </location>
</feature>
<dbReference type="PROSITE" id="PS51450">
    <property type="entry name" value="LRR"/>
    <property type="match status" value="1"/>
</dbReference>
<dbReference type="PANTHER" id="PTHR46723">
    <property type="entry name" value="LEUCINE-RICH REPEAT AND IQ DOMAIN-CONTAINING PROTEIN 3"/>
    <property type="match status" value="1"/>
</dbReference>
<keyword evidence="4" id="KW-1185">Reference proteome</keyword>
<feature type="coiled-coil region" evidence="1">
    <location>
        <begin position="489"/>
        <end position="531"/>
    </location>
</feature>
<accession>A0AA88XTZ6</accession>
<dbReference type="Gene3D" id="3.80.10.10">
    <property type="entry name" value="Ribonuclease Inhibitor"/>
    <property type="match status" value="1"/>
</dbReference>
<dbReference type="EMBL" id="VSWD01000011">
    <property type="protein sequence ID" value="KAK3088682.1"/>
    <property type="molecule type" value="Genomic_DNA"/>
</dbReference>